<feature type="domain" description="DNA2/NAM7 helicase helicase" evidence="5">
    <location>
        <begin position="611"/>
        <end position="699"/>
    </location>
</feature>
<evidence type="ECO:0000313" key="8">
    <source>
        <dbReference type="Proteomes" id="UP000728032"/>
    </source>
</evidence>
<dbReference type="AlphaFoldDB" id="A0A7R9LFR4"/>
<feature type="compositionally biased region" description="Low complexity" evidence="4">
    <location>
        <begin position="50"/>
        <end position="60"/>
    </location>
</feature>
<dbReference type="InterPro" id="IPR041677">
    <property type="entry name" value="DNA2/NAM7_AAA_11"/>
</dbReference>
<dbReference type="GO" id="GO:0005737">
    <property type="term" value="C:cytoplasm"/>
    <property type="evidence" value="ECO:0007669"/>
    <property type="project" value="UniProtKB-SubCell"/>
</dbReference>
<feature type="domain" description="Helicase MOV-10-like beta-barrel" evidence="6">
    <location>
        <begin position="456"/>
        <end position="541"/>
    </location>
</feature>
<dbReference type="Proteomes" id="UP000728032">
    <property type="component" value="Unassembled WGS sequence"/>
</dbReference>
<reference evidence="7" key="1">
    <citation type="submission" date="2020-11" db="EMBL/GenBank/DDBJ databases">
        <authorList>
            <person name="Tran Van P."/>
        </authorList>
    </citation>
    <scope>NUCLEOTIDE SEQUENCE</scope>
</reference>
<sequence length="717" mass="81652">MSCDTSLESARLVEVGSELATSEGEDLIKEQLNDHLVDNESDDESVGPVDDNSSISSSDIDISDVEDGHEDRGPTDPAEGEGVWNDEWNAVEEGLSHTGRQLLDINAKNESIKGLVTKCVGDHEIVVDDKHRIKYTRSTFGRLFDGDLIDVETNANHEVVVKPIRYKILTGKITEYQKNYLRYIFSKHAVIRRTEDTEHLTVGDVIKVIAIETRNNVYNWRAIPYNKLYDPDEGNVDKVDAFTNELMDNKNSMIITDKISFGDMILGSKKEILIYIKNRGERAQRNHSTLRLLPLVVHPKVSKYLRMPFGSLGGKLYGRFSLRIHFDICDAKYSGDYTELLVFAFNGFKIGRFVSVTVVENLNQFTDSRRGRRRIYGADTWIMAGERVWNPCKHIFDKLQNYKVPEALWRAIENNWSVDSVAPELNEPLTQDNYRLKFHALMYLEECQNVLNLQSYDMNGVQFRRTGRFLALTVPGLADGRPSLIISDKLIAFDDKSLASAEKKTIGYEAFIHDIKKDEILVRFHEDFHRDFDGGTYKVIFHCSRYWIVSLAHWLPIKVYLLFSTTFRRCHHAIDLSPHLVGQVLFPNKVILKQPYKRIPFESIDWFNKSLNLQQKLAVIGALKGHSRPTPYIIFGPPGTGKTVTIVETILQVFDKIPESRIIACTSANSSADLIAIKLLESGRVSPSDLTRLSALHRKSHSRHTIDLRVLSAVFGF</sequence>
<dbReference type="GO" id="GO:0005524">
    <property type="term" value="F:ATP binding"/>
    <property type="evidence" value="ECO:0007669"/>
    <property type="project" value="UniProtKB-KW"/>
</dbReference>
<name>A0A7R9LFR4_9ACAR</name>
<dbReference type="Pfam" id="PF21634">
    <property type="entry name" value="MOV-10_beta-barrel"/>
    <property type="match status" value="1"/>
</dbReference>
<protein>
    <recommendedName>
        <fullName evidence="9">RNA helicase</fullName>
    </recommendedName>
</protein>
<dbReference type="PANTHER" id="PTHR45418:SF5">
    <property type="entry name" value="BRCA2-INTERACTING PROTEIN-LIKE-RELATED"/>
    <property type="match status" value="1"/>
</dbReference>
<dbReference type="InterPro" id="IPR049080">
    <property type="entry name" value="MOV-10-like_beta-barrel"/>
</dbReference>
<comment type="subcellular location">
    <subcellularLocation>
        <location evidence="1">Cytoplasm</location>
    </subcellularLocation>
</comment>
<evidence type="ECO:0000259" key="6">
    <source>
        <dbReference type="Pfam" id="PF21634"/>
    </source>
</evidence>
<dbReference type="OrthoDB" id="6509655at2759"/>
<dbReference type="EMBL" id="CAJPVJ010000713">
    <property type="protein sequence ID" value="CAG2163226.1"/>
    <property type="molecule type" value="Genomic_DNA"/>
</dbReference>
<dbReference type="Pfam" id="PF13086">
    <property type="entry name" value="AAA_11"/>
    <property type="match status" value="1"/>
</dbReference>
<evidence type="ECO:0000256" key="1">
    <source>
        <dbReference type="ARBA" id="ARBA00004496"/>
    </source>
</evidence>
<evidence type="ECO:0008006" key="9">
    <source>
        <dbReference type="Google" id="ProtNLM"/>
    </source>
</evidence>
<dbReference type="GO" id="GO:0004386">
    <property type="term" value="F:helicase activity"/>
    <property type="evidence" value="ECO:0007669"/>
    <property type="project" value="UniProtKB-KW"/>
</dbReference>
<dbReference type="SUPFAM" id="SSF52540">
    <property type="entry name" value="P-loop containing nucleoside triphosphate hydrolases"/>
    <property type="match status" value="2"/>
</dbReference>
<keyword evidence="3" id="KW-0963">Cytoplasm</keyword>
<organism evidence="7">
    <name type="scientific">Oppiella nova</name>
    <dbReference type="NCBI Taxonomy" id="334625"/>
    <lineage>
        <taxon>Eukaryota</taxon>
        <taxon>Metazoa</taxon>
        <taxon>Ecdysozoa</taxon>
        <taxon>Arthropoda</taxon>
        <taxon>Chelicerata</taxon>
        <taxon>Arachnida</taxon>
        <taxon>Acari</taxon>
        <taxon>Acariformes</taxon>
        <taxon>Sarcoptiformes</taxon>
        <taxon>Oribatida</taxon>
        <taxon>Brachypylina</taxon>
        <taxon>Oppioidea</taxon>
        <taxon>Oppiidae</taxon>
        <taxon>Oppiella</taxon>
    </lineage>
</organism>
<evidence type="ECO:0000259" key="5">
    <source>
        <dbReference type="Pfam" id="PF13086"/>
    </source>
</evidence>
<evidence type="ECO:0000313" key="7">
    <source>
        <dbReference type="EMBL" id="CAD7640886.1"/>
    </source>
</evidence>
<evidence type="ECO:0000256" key="2">
    <source>
        <dbReference type="ARBA" id="ARBA00005601"/>
    </source>
</evidence>
<gene>
    <name evidence="7" type="ORF">ONB1V03_LOCUS2810</name>
</gene>
<feature type="region of interest" description="Disordered" evidence="4">
    <location>
        <begin position="31"/>
        <end position="83"/>
    </location>
</feature>
<evidence type="ECO:0000256" key="4">
    <source>
        <dbReference type="SAM" id="MobiDB-lite"/>
    </source>
</evidence>
<proteinExistence type="inferred from homology"/>
<comment type="similarity">
    <text evidence="2">Belongs to the DNA2/NAM7 helicase family. SDE3 subfamily.</text>
</comment>
<dbReference type="Gene3D" id="3.40.50.300">
    <property type="entry name" value="P-loop containing nucleotide triphosphate hydrolases"/>
    <property type="match status" value="1"/>
</dbReference>
<dbReference type="PANTHER" id="PTHR45418">
    <property type="entry name" value="CANCER/TESTIS ANTIGEN 55"/>
    <property type="match status" value="1"/>
</dbReference>
<dbReference type="InterPro" id="IPR027417">
    <property type="entry name" value="P-loop_NTPase"/>
</dbReference>
<feature type="non-terminal residue" evidence="7">
    <location>
        <position position="717"/>
    </location>
</feature>
<dbReference type="GO" id="GO:0016787">
    <property type="term" value="F:hydrolase activity"/>
    <property type="evidence" value="ECO:0007669"/>
    <property type="project" value="UniProtKB-KW"/>
</dbReference>
<keyword evidence="8" id="KW-1185">Reference proteome</keyword>
<accession>A0A7R9LFR4</accession>
<dbReference type="EMBL" id="OC915538">
    <property type="protein sequence ID" value="CAD7640886.1"/>
    <property type="molecule type" value="Genomic_DNA"/>
</dbReference>
<evidence type="ECO:0000256" key="3">
    <source>
        <dbReference type="ARBA" id="ARBA00022490"/>
    </source>
</evidence>